<dbReference type="InParanoid" id="A0A194RQ58"/>
<name>A0A194RQ58_PAPMA</name>
<evidence type="ECO:0000313" key="2">
    <source>
        <dbReference type="Proteomes" id="UP000053240"/>
    </source>
</evidence>
<organism evidence="1 2">
    <name type="scientific">Papilio machaon</name>
    <name type="common">Old World swallowtail butterfly</name>
    <dbReference type="NCBI Taxonomy" id="76193"/>
    <lineage>
        <taxon>Eukaryota</taxon>
        <taxon>Metazoa</taxon>
        <taxon>Ecdysozoa</taxon>
        <taxon>Arthropoda</taxon>
        <taxon>Hexapoda</taxon>
        <taxon>Insecta</taxon>
        <taxon>Pterygota</taxon>
        <taxon>Neoptera</taxon>
        <taxon>Endopterygota</taxon>
        <taxon>Lepidoptera</taxon>
        <taxon>Glossata</taxon>
        <taxon>Ditrysia</taxon>
        <taxon>Papilionoidea</taxon>
        <taxon>Papilionidae</taxon>
        <taxon>Papilioninae</taxon>
        <taxon>Papilio</taxon>
    </lineage>
</organism>
<dbReference type="EMBL" id="KQ460045">
    <property type="protein sequence ID" value="KPJ18156.1"/>
    <property type="molecule type" value="Genomic_DNA"/>
</dbReference>
<keyword evidence="2" id="KW-1185">Reference proteome</keyword>
<dbReference type="AlphaFoldDB" id="A0A194RQ58"/>
<sequence length="40" mass="4591">MQKHTYTPTISWSLKPPIAEGESNETRITLANQRAHELLK</sequence>
<gene>
    <name evidence="1" type="ORF">RR48_12004</name>
</gene>
<evidence type="ECO:0000313" key="1">
    <source>
        <dbReference type="EMBL" id="KPJ18156.1"/>
    </source>
</evidence>
<reference evidence="1 2" key="1">
    <citation type="journal article" date="2015" name="Nat. Commun.">
        <title>Outbred genome sequencing and CRISPR/Cas9 gene editing in butterflies.</title>
        <authorList>
            <person name="Li X."/>
            <person name="Fan D."/>
            <person name="Zhang W."/>
            <person name="Liu G."/>
            <person name="Zhang L."/>
            <person name="Zhao L."/>
            <person name="Fang X."/>
            <person name="Chen L."/>
            <person name="Dong Y."/>
            <person name="Chen Y."/>
            <person name="Ding Y."/>
            <person name="Zhao R."/>
            <person name="Feng M."/>
            <person name="Zhu Y."/>
            <person name="Feng Y."/>
            <person name="Jiang X."/>
            <person name="Zhu D."/>
            <person name="Xiang H."/>
            <person name="Feng X."/>
            <person name="Li S."/>
            <person name="Wang J."/>
            <person name="Zhang G."/>
            <person name="Kronforst M.R."/>
            <person name="Wang W."/>
        </authorList>
    </citation>
    <scope>NUCLEOTIDE SEQUENCE [LARGE SCALE GENOMIC DNA]</scope>
    <source>
        <strain evidence="1">Ya'a_city_454_Pm</strain>
        <tissue evidence="1">Whole body</tissue>
    </source>
</reference>
<dbReference type="Proteomes" id="UP000053240">
    <property type="component" value="Unassembled WGS sequence"/>
</dbReference>
<proteinExistence type="predicted"/>
<protein>
    <submittedName>
        <fullName evidence="1">Uncharacterized protein</fullName>
    </submittedName>
</protein>
<accession>A0A194RQ58</accession>